<gene>
    <name evidence="2" type="ordered locus">MTES_1544</name>
</gene>
<evidence type="ECO:0000313" key="2">
    <source>
        <dbReference type="EMBL" id="BAJ74508.1"/>
    </source>
</evidence>
<dbReference type="STRING" id="979556.MTES_1544"/>
<reference evidence="2 3" key="1">
    <citation type="journal article" date="2011" name="J. Bacteriol.">
        <title>Genome sequence of Microbacterium testaceum StLB037, an N-acylhomoserine lactone-degrading bacterium isolated from potato leaves.</title>
        <authorList>
            <person name="Morohoshi T."/>
            <person name="Wang W.-Z."/>
            <person name="Someya N."/>
            <person name="Ikeda T."/>
        </authorList>
    </citation>
    <scope>NUCLEOTIDE SEQUENCE [LARGE SCALE GENOMIC DNA]</scope>
    <source>
        <strain evidence="2 3">StLB037</strain>
    </source>
</reference>
<dbReference type="eggNOG" id="COG4099">
    <property type="taxonomic scope" value="Bacteria"/>
</dbReference>
<dbReference type="ESTHER" id="micts-e8n972">
    <property type="family name" value="Duf_1023"/>
</dbReference>
<dbReference type="Proteomes" id="UP000008975">
    <property type="component" value="Chromosome"/>
</dbReference>
<dbReference type="AlphaFoldDB" id="E8N972"/>
<accession>E8N972</accession>
<name>E8N972_MICTS</name>
<dbReference type="Pfam" id="PF06259">
    <property type="entry name" value="Abhydrolase_8"/>
    <property type="match status" value="1"/>
</dbReference>
<organism evidence="2 3">
    <name type="scientific">Microbacterium testaceum (strain StLB037)</name>
    <dbReference type="NCBI Taxonomy" id="979556"/>
    <lineage>
        <taxon>Bacteria</taxon>
        <taxon>Bacillati</taxon>
        <taxon>Actinomycetota</taxon>
        <taxon>Actinomycetes</taxon>
        <taxon>Micrococcales</taxon>
        <taxon>Microbacteriaceae</taxon>
        <taxon>Microbacterium</taxon>
    </lineage>
</organism>
<evidence type="ECO:0000313" key="3">
    <source>
        <dbReference type="Proteomes" id="UP000008975"/>
    </source>
</evidence>
<feature type="domain" description="DUF1023" evidence="1">
    <location>
        <begin position="359"/>
        <end position="518"/>
    </location>
</feature>
<dbReference type="OrthoDB" id="3259161at2"/>
<sequence>MSELIDVTDVPELPADATSLVAAADTMAAAALTVRQRVDEATARWSTLPDVFDTPDTASVVTALQPASMAANDLDDASAAASTALRVLGERLSALGSTRARLIEDIAAHRSAVLAYRESNDVADDPDDPLAGWGPYSYSRNEELEERCESLRRALRAALVECEQDLRRIGDVERASPVMWSRVVPRYLSLTWAQESEDFRSRISMSILHRLATMEADEVARMLAEHPDWPAMLRDHPPAPKDVAAWWRNVDASHAAALISGASLIIGNLEGVTYRSRDLANRTTLTHEIDAARAAIETEMNRADPTWGPEYGVGGGKESRLKYLRERLDNLLNIEAALDAPSEAPDRQLIMLNDDRPPLAAISIGDLDQASTVTYAVPGMGSTSRDMTGWARAAQNISDEQSHAAAAHDQAVVAWMGYKTPPVPLSEGGIDVMSNEYARTGALNLSRALSGFTATRADDPRLSVVGHSYGTTTASIALTLPGTPRVDAYVALGSAGLPASIESASEINSNTVYAGQARNMIPLMENGQGDQWAWVGRMSPDHPIDPTADSFRAQTFGTDGDNGMHPVTDHNVLVEPERGWGYLDLGTESLLNTALATGGQGGLTPAVPKSRTALQQGWESIINTPGFSL</sequence>
<evidence type="ECO:0000259" key="1">
    <source>
        <dbReference type="Pfam" id="PF06259"/>
    </source>
</evidence>
<dbReference type="SUPFAM" id="SSF53474">
    <property type="entry name" value="alpha/beta-Hydrolases"/>
    <property type="match status" value="1"/>
</dbReference>
<reference key="2">
    <citation type="submission" date="2011-02" db="EMBL/GenBank/DDBJ databases">
        <title>Genome sequence of Microbacterium testaceum StLB037.</title>
        <authorList>
            <person name="Morohoshi T."/>
            <person name="Wang W.Z."/>
            <person name="Someya N."/>
            <person name="Ikeda T."/>
        </authorList>
    </citation>
    <scope>NUCLEOTIDE SEQUENCE</scope>
    <source>
        <strain>StLB037</strain>
    </source>
</reference>
<dbReference type="HOGENOM" id="CLU_438519_0_0_11"/>
<dbReference type="RefSeq" id="WP_013584633.1">
    <property type="nucleotide sequence ID" value="NC_015125.1"/>
</dbReference>
<dbReference type="InterPro" id="IPR029058">
    <property type="entry name" value="AB_hydrolase_fold"/>
</dbReference>
<dbReference type="KEGG" id="mts:MTES_1544"/>
<dbReference type="Gene3D" id="3.40.50.1820">
    <property type="entry name" value="alpha/beta hydrolase"/>
    <property type="match status" value="1"/>
</dbReference>
<protein>
    <recommendedName>
        <fullName evidence="1">DUF1023 domain-containing protein</fullName>
    </recommendedName>
</protein>
<dbReference type="InterPro" id="IPR010427">
    <property type="entry name" value="DUF1023"/>
</dbReference>
<dbReference type="EMBL" id="AP012052">
    <property type="protein sequence ID" value="BAJ74508.1"/>
    <property type="molecule type" value="Genomic_DNA"/>
</dbReference>
<proteinExistence type="predicted"/>